<evidence type="ECO:0000313" key="1">
    <source>
        <dbReference type="EMBL" id="KGG51981.1"/>
    </source>
</evidence>
<gene>
    <name evidence="1" type="ORF">DI09_22p60</name>
</gene>
<evidence type="ECO:0000313" key="2">
    <source>
        <dbReference type="Proteomes" id="UP000029725"/>
    </source>
</evidence>
<dbReference type="VEuPathDB" id="MicrosporidiaDB:DI09_22p60"/>
<organism evidence="1 2">
    <name type="scientific">Mitosporidium daphniae</name>
    <dbReference type="NCBI Taxonomy" id="1485682"/>
    <lineage>
        <taxon>Eukaryota</taxon>
        <taxon>Fungi</taxon>
        <taxon>Fungi incertae sedis</taxon>
        <taxon>Microsporidia</taxon>
        <taxon>Mitosporidium</taxon>
    </lineage>
</organism>
<dbReference type="GeneID" id="25259135"/>
<protein>
    <submittedName>
        <fullName evidence="1">Uncharacterized protein</fullName>
    </submittedName>
</protein>
<dbReference type="EMBL" id="JMKJ01000144">
    <property type="protein sequence ID" value="KGG51981.1"/>
    <property type="molecule type" value="Genomic_DNA"/>
</dbReference>
<dbReference type="HOGENOM" id="CLU_1563237_0_0_1"/>
<dbReference type="Proteomes" id="UP000029725">
    <property type="component" value="Unassembled WGS sequence"/>
</dbReference>
<comment type="caution">
    <text evidence="1">The sequence shown here is derived from an EMBL/GenBank/DDBJ whole genome shotgun (WGS) entry which is preliminary data.</text>
</comment>
<keyword evidence="2" id="KW-1185">Reference proteome</keyword>
<dbReference type="RefSeq" id="XP_013238437.1">
    <property type="nucleotide sequence ID" value="XM_013382983.1"/>
</dbReference>
<dbReference type="AlphaFoldDB" id="A0A098VW72"/>
<accession>A0A098VW72</accession>
<reference evidence="1 2" key="1">
    <citation type="submission" date="2014-04" db="EMBL/GenBank/DDBJ databases">
        <title>A new species of microsporidia sheds light on the evolution of extreme parasitism.</title>
        <authorList>
            <person name="Haag K.L."/>
            <person name="James T.Y."/>
            <person name="Larsson R."/>
            <person name="Schaer T.M."/>
            <person name="Refardt D."/>
            <person name="Pombert J.-F."/>
            <person name="Ebert D."/>
        </authorList>
    </citation>
    <scope>NUCLEOTIDE SEQUENCE [LARGE SCALE GENOMIC DNA]</scope>
    <source>
        <strain evidence="1 2">UGP3</strain>
        <tissue evidence="1">Spores</tissue>
    </source>
</reference>
<name>A0A098VW72_9MICR</name>
<proteinExistence type="predicted"/>
<sequence length="171" mass="18256">MISSLLGGCAYDPLSWLSSGLFKNENWAAGFEVDAKAAGFEVDAKAAGFEVDGKAAGFEVDAKAAGFEVDAKAAGFEVDAKAAGFEVDAKAAGCFRTKPLESPSWPMSTDPLFFVFDEIGTCVRGSGIWNPATPVCLQTEIESQQRTRIGVRHNARSIPLRPYLRCAAGRR</sequence>